<evidence type="ECO:0000313" key="2">
    <source>
        <dbReference type="EMBL" id="SEB91853.1"/>
    </source>
</evidence>
<dbReference type="RefSeq" id="WP_107409062.1">
    <property type="nucleotide sequence ID" value="NZ_FNTD01000004.1"/>
</dbReference>
<dbReference type="EMBL" id="FNTD01000004">
    <property type="protein sequence ID" value="SEB91853.1"/>
    <property type="molecule type" value="Genomic_DNA"/>
</dbReference>
<protein>
    <submittedName>
        <fullName evidence="2">Uncharacterized protein</fullName>
    </submittedName>
</protein>
<reference evidence="2 3" key="1">
    <citation type="submission" date="2016-10" db="EMBL/GenBank/DDBJ databases">
        <authorList>
            <person name="de Groot N.N."/>
        </authorList>
    </citation>
    <scope>NUCLEOTIDE SEQUENCE [LARGE SCALE GENOMIC DNA]</scope>
    <source>
        <strain evidence="2 3">DSM 40306</strain>
    </source>
</reference>
<evidence type="ECO:0000256" key="1">
    <source>
        <dbReference type="SAM" id="MobiDB-lite"/>
    </source>
</evidence>
<dbReference type="STRING" id="67331.SAMN04490357_0722"/>
<evidence type="ECO:0000313" key="3">
    <source>
        <dbReference type="Proteomes" id="UP000182375"/>
    </source>
</evidence>
<organism evidence="2 3">
    <name type="scientific">Streptomyces misionensis</name>
    <dbReference type="NCBI Taxonomy" id="67331"/>
    <lineage>
        <taxon>Bacteria</taxon>
        <taxon>Bacillati</taxon>
        <taxon>Actinomycetota</taxon>
        <taxon>Actinomycetes</taxon>
        <taxon>Kitasatosporales</taxon>
        <taxon>Streptomycetaceae</taxon>
        <taxon>Streptomyces</taxon>
    </lineage>
</organism>
<dbReference type="Proteomes" id="UP000182375">
    <property type="component" value="Unassembled WGS sequence"/>
</dbReference>
<dbReference type="AlphaFoldDB" id="A0A1H4N9D2"/>
<accession>A0A1H4N9D2</accession>
<sequence length="99" mass="10347">MPTAVHALAHCPLTADAVAHTVGFGLALTHRIWRTPTHALILGPSADEGPYGYLTHLRLSQAPLSCAPDLPPAGAEHEEVLKTSSAAPTCPACPPEDEH</sequence>
<feature type="region of interest" description="Disordered" evidence="1">
    <location>
        <begin position="70"/>
        <end position="99"/>
    </location>
</feature>
<gene>
    <name evidence="2" type="ORF">SAMN04490357_0722</name>
</gene>
<proteinExistence type="predicted"/>
<dbReference type="GeneID" id="95509990"/>
<name>A0A1H4N9D2_9ACTN</name>